<comment type="caution">
    <text evidence="2">The sequence shown here is derived from an EMBL/GenBank/DDBJ whole genome shotgun (WGS) entry which is preliminary data.</text>
</comment>
<proteinExistence type="predicted"/>
<dbReference type="EMBL" id="JAUEPU010000084">
    <property type="protein sequence ID" value="KAK0479937.1"/>
    <property type="molecule type" value="Genomic_DNA"/>
</dbReference>
<name>A0AA39U8E7_9AGAR</name>
<evidence type="ECO:0000313" key="2">
    <source>
        <dbReference type="EMBL" id="KAK0479937.1"/>
    </source>
</evidence>
<evidence type="ECO:0000256" key="1">
    <source>
        <dbReference type="SAM" id="Phobius"/>
    </source>
</evidence>
<dbReference type="AlphaFoldDB" id="A0AA39U8E7"/>
<reference evidence="2" key="1">
    <citation type="submission" date="2023-06" db="EMBL/GenBank/DDBJ databases">
        <authorList>
            <consortium name="Lawrence Berkeley National Laboratory"/>
            <person name="Ahrendt S."/>
            <person name="Sahu N."/>
            <person name="Indic B."/>
            <person name="Wong-Bajracharya J."/>
            <person name="Merenyi Z."/>
            <person name="Ke H.-M."/>
            <person name="Monk M."/>
            <person name="Kocsube S."/>
            <person name="Drula E."/>
            <person name="Lipzen A."/>
            <person name="Balint B."/>
            <person name="Henrissat B."/>
            <person name="Andreopoulos B."/>
            <person name="Martin F.M."/>
            <person name="Harder C.B."/>
            <person name="Rigling D."/>
            <person name="Ford K.L."/>
            <person name="Foster G.D."/>
            <person name="Pangilinan J."/>
            <person name="Papanicolaou A."/>
            <person name="Barry K."/>
            <person name="LaButti K."/>
            <person name="Viragh M."/>
            <person name="Koriabine M."/>
            <person name="Yan M."/>
            <person name="Riley R."/>
            <person name="Champramary S."/>
            <person name="Plett K.L."/>
            <person name="Tsai I.J."/>
            <person name="Slot J."/>
            <person name="Sipos G."/>
            <person name="Plett J."/>
            <person name="Nagy L.G."/>
            <person name="Grigoriev I.V."/>
        </authorList>
    </citation>
    <scope>NUCLEOTIDE SEQUENCE</scope>
    <source>
        <strain evidence="2">HWK02</strain>
    </source>
</reference>
<gene>
    <name evidence="2" type="ORF">EDD18DRAFT_1113653</name>
</gene>
<keyword evidence="1" id="KW-0472">Membrane</keyword>
<accession>A0AA39U8E7</accession>
<dbReference type="Proteomes" id="UP001175228">
    <property type="component" value="Unassembled WGS sequence"/>
</dbReference>
<keyword evidence="1" id="KW-1133">Transmembrane helix</keyword>
<keyword evidence="1" id="KW-0812">Transmembrane</keyword>
<organism evidence="2 3">
    <name type="scientific">Armillaria luteobubalina</name>
    <dbReference type="NCBI Taxonomy" id="153913"/>
    <lineage>
        <taxon>Eukaryota</taxon>
        <taxon>Fungi</taxon>
        <taxon>Dikarya</taxon>
        <taxon>Basidiomycota</taxon>
        <taxon>Agaricomycotina</taxon>
        <taxon>Agaricomycetes</taxon>
        <taxon>Agaricomycetidae</taxon>
        <taxon>Agaricales</taxon>
        <taxon>Marasmiineae</taxon>
        <taxon>Physalacriaceae</taxon>
        <taxon>Armillaria</taxon>
    </lineage>
</organism>
<evidence type="ECO:0000313" key="3">
    <source>
        <dbReference type="Proteomes" id="UP001175228"/>
    </source>
</evidence>
<sequence length="165" mass="18219">MNWWLWIYPVILSFVYWDISSSIPPILMVGPVHVPSISTRGGLLNIVALGNLCVFSSVLNRCMRGCSSDEKMKLAIAAAVAAYSSIIEYADEQYHLVLLRVGSQSVKNADHLGDIQIGTLSITDFAHSSAVHFAQSLLAYAPKALERWRALGQQESALFDFEAFK</sequence>
<keyword evidence="3" id="KW-1185">Reference proteome</keyword>
<feature type="transmembrane region" description="Helical" evidence="1">
    <location>
        <begin position="42"/>
        <end position="59"/>
    </location>
</feature>
<feature type="transmembrane region" description="Helical" evidence="1">
    <location>
        <begin position="6"/>
        <end position="30"/>
    </location>
</feature>
<protein>
    <submittedName>
        <fullName evidence="2">Uncharacterized protein</fullName>
    </submittedName>
</protein>